<keyword evidence="2" id="KW-0472">Membrane</keyword>
<protein>
    <recommendedName>
        <fullName evidence="3">Prepilin type IV endopeptidase peptidase domain-containing protein</fullName>
    </recommendedName>
</protein>
<dbReference type="PANTHER" id="PTHR30487">
    <property type="entry name" value="TYPE 4 PREPILIN-LIKE PROTEINS LEADER PEPTIDE-PROCESSING ENZYME"/>
    <property type="match status" value="1"/>
</dbReference>
<dbReference type="GO" id="GO:0004190">
    <property type="term" value="F:aspartic-type endopeptidase activity"/>
    <property type="evidence" value="ECO:0007669"/>
    <property type="project" value="InterPro"/>
</dbReference>
<organism evidence="4 5">
    <name type="scientific">Paenibacillus athensensis</name>
    <dbReference type="NCBI Taxonomy" id="1967502"/>
    <lineage>
        <taxon>Bacteria</taxon>
        <taxon>Bacillati</taxon>
        <taxon>Bacillota</taxon>
        <taxon>Bacilli</taxon>
        <taxon>Bacillales</taxon>
        <taxon>Paenibacillaceae</taxon>
        <taxon>Paenibacillus</taxon>
    </lineage>
</organism>
<reference evidence="4 5" key="1">
    <citation type="submission" date="2017-03" db="EMBL/GenBank/DDBJ databases">
        <title>Isolation of Levoglucosan Utilizing Bacteria.</title>
        <authorList>
            <person name="Arya A.S."/>
        </authorList>
    </citation>
    <scope>NUCLEOTIDE SEQUENCE [LARGE SCALE GENOMIC DNA]</scope>
    <source>
        <strain evidence="4 5">MEC069</strain>
    </source>
</reference>
<feature type="domain" description="Prepilin type IV endopeptidase peptidase" evidence="3">
    <location>
        <begin position="10"/>
        <end position="113"/>
    </location>
</feature>
<evidence type="ECO:0000256" key="2">
    <source>
        <dbReference type="SAM" id="Phobius"/>
    </source>
</evidence>
<dbReference type="Gene3D" id="1.20.120.1220">
    <property type="match status" value="1"/>
</dbReference>
<dbReference type="GO" id="GO:0005886">
    <property type="term" value="C:plasma membrane"/>
    <property type="evidence" value="ECO:0007669"/>
    <property type="project" value="TreeGrafter"/>
</dbReference>
<accession>A0A4Y8QAS0</accession>
<feature type="transmembrane region" description="Helical" evidence="2">
    <location>
        <begin position="53"/>
        <end position="77"/>
    </location>
</feature>
<name>A0A4Y8QAS0_9BACL</name>
<dbReference type="InterPro" id="IPR000045">
    <property type="entry name" value="Prepilin_IV_endopep_pep"/>
</dbReference>
<gene>
    <name evidence="4" type="ORF">B5M42_01790</name>
</gene>
<evidence type="ECO:0000313" key="5">
    <source>
        <dbReference type="Proteomes" id="UP000298246"/>
    </source>
</evidence>
<proteinExistence type="inferred from homology"/>
<keyword evidence="5" id="KW-1185">Reference proteome</keyword>
<dbReference type="InterPro" id="IPR050882">
    <property type="entry name" value="Prepilin_peptidase/N-MTase"/>
</dbReference>
<feature type="transmembrane region" description="Helical" evidence="2">
    <location>
        <begin position="6"/>
        <end position="22"/>
    </location>
</feature>
<dbReference type="Pfam" id="PF01478">
    <property type="entry name" value="Peptidase_A24"/>
    <property type="match status" value="1"/>
</dbReference>
<comment type="similarity">
    <text evidence="1">Belongs to the peptidase A24 family.</text>
</comment>
<dbReference type="GO" id="GO:0006465">
    <property type="term" value="P:signal peptide processing"/>
    <property type="evidence" value="ECO:0007669"/>
    <property type="project" value="TreeGrafter"/>
</dbReference>
<evidence type="ECO:0000256" key="1">
    <source>
        <dbReference type="ARBA" id="ARBA00005801"/>
    </source>
</evidence>
<sequence length="177" mass="19374">MCREEEGLVILFAAVVIVAFITDVRKMIIPNELTAFAALSGVSWHLISEGWPGLWFAGMGLATGFALLVGLYAAGALGAGDVKLFAGIGAMMGTVFVFQCVLYSLLLAGLIGLLIALFRKMTLQLACTMTYWAISFCLRENRLRLRDFRQMSSIRFPFMYAVLPGAAVALWYHPLPV</sequence>
<keyword evidence="2" id="KW-0812">Transmembrane</keyword>
<dbReference type="EMBL" id="MYFO01000001">
    <property type="protein sequence ID" value="TFE91993.1"/>
    <property type="molecule type" value="Genomic_DNA"/>
</dbReference>
<comment type="caution">
    <text evidence="4">The sequence shown here is derived from an EMBL/GenBank/DDBJ whole genome shotgun (WGS) entry which is preliminary data.</text>
</comment>
<evidence type="ECO:0000259" key="3">
    <source>
        <dbReference type="Pfam" id="PF01478"/>
    </source>
</evidence>
<feature type="transmembrane region" description="Helical" evidence="2">
    <location>
        <begin position="121"/>
        <end position="138"/>
    </location>
</feature>
<dbReference type="Proteomes" id="UP000298246">
    <property type="component" value="Unassembled WGS sequence"/>
</dbReference>
<feature type="transmembrane region" description="Helical" evidence="2">
    <location>
        <begin position="158"/>
        <end position="175"/>
    </location>
</feature>
<dbReference type="PANTHER" id="PTHR30487:SF0">
    <property type="entry name" value="PREPILIN LEADER PEPTIDASE_N-METHYLTRANSFERASE-RELATED"/>
    <property type="match status" value="1"/>
</dbReference>
<keyword evidence="2" id="KW-1133">Transmembrane helix</keyword>
<feature type="transmembrane region" description="Helical" evidence="2">
    <location>
        <begin position="84"/>
        <end position="115"/>
    </location>
</feature>
<evidence type="ECO:0000313" key="4">
    <source>
        <dbReference type="EMBL" id="TFE91993.1"/>
    </source>
</evidence>
<dbReference type="AlphaFoldDB" id="A0A4Y8QAS0"/>